<keyword evidence="7 8" id="KW-0472">Membrane</keyword>
<dbReference type="PANTHER" id="PTHR34975">
    <property type="entry name" value="SPORE GERMINATION PROTEIN A2"/>
    <property type="match status" value="1"/>
</dbReference>
<evidence type="ECO:0000256" key="6">
    <source>
        <dbReference type="ARBA" id="ARBA00022989"/>
    </source>
</evidence>
<evidence type="ECO:0000256" key="3">
    <source>
        <dbReference type="ARBA" id="ARBA00022448"/>
    </source>
</evidence>
<gene>
    <name evidence="9" type="ORF">BAMA_23940</name>
</gene>
<evidence type="ECO:0000256" key="5">
    <source>
        <dbReference type="ARBA" id="ARBA00022692"/>
    </source>
</evidence>
<feature type="transmembrane region" description="Helical" evidence="8">
    <location>
        <begin position="39"/>
        <end position="60"/>
    </location>
</feature>
<comment type="subcellular location">
    <subcellularLocation>
        <location evidence="1">Membrane</location>
        <topology evidence="1">Multi-pass membrane protein</topology>
    </subcellularLocation>
</comment>
<dbReference type="InterPro" id="IPR004761">
    <property type="entry name" value="Spore_GerAB"/>
</dbReference>
<evidence type="ECO:0000313" key="10">
    <source>
        <dbReference type="Proteomes" id="UP000027822"/>
    </source>
</evidence>
<feature type="transmembrane region" description="Helical" evidence="8">
    <location>
        <begin position="140"/>
        <end position="162"/>
    </location>
</feature>
<dbReference type="PANTHER" id="PTHR34975:SF2">
    <property type="entry name" value="SPORE GERMINATION PROTEIN A2"/>
    <property type="match status" value="1"/>
</dbReference>
<dbReference type="STRING" id="574376.BAMA_23940"/>
<keyword evidence="6 8" id="KW-1133">Transmembrane helix</keyword>
<reference evidence="9 10" key="1">
    <citation type="submission" date="2014-06" db="EMBL/GenBank/DDBJ databases">
        <title>Draft genome sequence of Bacillus manliponensis JCM 15802 (MCCC 1A00708).</title>
        <authorList>
            <person name="Lai Q."/>
            <person name="Liu Y."/>
            <person name="Shao Z."/>
        </authorList>
    </citation>
    <scope>NUCLEOTIDE SEQUENCE [LARGE SCALE GENOMIC DNA]</scope>
    <source>
        <strain evidence="9 10">JCM 15802</strain>
    </source>
</reference>
<dbReference type="EMBL" id="JOTN01000009">
    <property type="protein sequence ID" value="KEK19068.1"/>
    <property type="molecule type" value="Genomic_DNA"/>
</dbReference>
<dbReference type="GO" id="GO:0016020">
    <property type="term" value="C:membrane"/>
    <property type="evidence" value="ECO:0007669"/>
    <property type="project" value="UniProtKB-SubCell"/>
</dbReference>
<accession>A0A073K9X7</accession>
<feature type="transmembrane region" description="Helical" evidence="8">
    <location>
        <begin position="299"/>
        <end position="318"/>
    </location>
</feature>
<name>A0A073K9X7_9BACI</name>
<feature type="transmembrane region" description="Helical" evidence="8">
    <location>
        <begin position="188"/>
        <end position="205"/>
    </location>
</feature>
<evidence type="ECO:0000313" key="9">
    <source>
        <dbReference type="EMBL" id="KEK19068.1"/>
    </source>
</evidence>
<feature type="transmembrane region" description="Helical" evidence="8">
    <location>
        <begin position="266"/>
        <end position="287"/>
    </location>
</feature>
<feature type="transmembrane region" description="Helical" evidence="8">
    <location>
        <begin position="333"/>
        <end position="353"/>
    </location>
</feature>
<keyword evidence="5 8" id="KW-0812">Transmembrane</keyword>
<sequence>MESKTMTVSPYFMFFLIHSLQIGVGVLGFQRIIIKPAGYDAWISIIVIGLVTHVVLFFMLKMLEKENDLIHIHTTCFGKWLGTFFTLCFTAYFLLASLTVLRTYIEVIQVWVFPTIKLWHITLIFIFVMYYILAGGFRSVTGICFFGVVLPLFVVLFLGFPLQYANFRNVLPIFTHSTTDILQSAKEVSLEYLGFEAVLLFYPFIRKEKSINKWAHLGVLFTTFLYVIVALISFFYFSEGLLKHTIWPTLAMLKIIKIPFVQRFEYVIIFFWLLIILPNLCVTVWAACQTIKRSFHIPFKIILPLFLTVLYISCLSFTNREMVNTLNSYMSNIGFYIVYAYIPFLFLWHTLLFHRKNKNLL</sequence>
<proteinExistence type="inferred from homology"/>
<evidence type="ECO:0000256" key="4">
    <source>
        <dbReference type="ARBA" id="ARBA00022544"/>
    </source>
</evidence>
<comment type="similarity">
    <text evidence="2">Belongs to the amino acid-polyamine-organocation (APC) superfamily. Spore germination protein (SGP) (TC 2.A.3.9) family.</text>
</comment>
<feature type="transmembrane region" description="Helical" evidence="8">
    <location>
        <begin position="111"/>
        <end position="133"/>
    </location>
</feature>
<organism evidence="9 10">
    <name type="scientific">Bacillus manliponensis</name>
    <dbReference type="NCBI Taxonomy" id="574376"/>
    <lineage>
        <taxon>Bacteria</taxon>
        <taxon>Bacillati</taxon>
        <taxon>Bacillota</taxon>
        <taxon>Bacilli</taxon>
        <taxon>Bacillales</taxon>
        <taxon>Bacillaceae</taxon>
        <taxon>Bacillus</taxon>
        <taxon>Bacillus cereus group</taxon>
    </lineage>
</organism>
<feature type="transmembrane region" description="Helical" evidence="8">
    <location>
        <begin position="12"/>
        <end position="33"/>
    </location>
</feature>
<feature type="transmembrane region" description="Helical" evidence="8">
    <location>
        <begin position="217"/>
        <end position="237"/>
    </location>
</feature>
<keyword evidence="4" id="KW-0309">Germination</keyword>
<dbReference type="Gene3D" id="1.20.1740.10">
    <property type="entry name" value="Amino acid/polyamine transporter I"/>
    <property type="match status" value="1"/>
</dbReference>
<evidence type="ECO:0000256" key="8">
    <source>
        <dbReference type="SAM" id="Phobius"/>
    </source>
</evidence>
<dbReference type="eggNOG" id="COG0814">
    <property type="taxonomic scope" value="Bacteria"/>
</dbReference>
<dbReference type="RefSeq" id="WP_034639299.1">
    <property type="nucleotide sequence ID" value="NZ_CBCSJC010000008.1"/>
</dbReference>
<protein>
    <submittedName>
        <fullName evidence="9">Spore gernimation protein GerB</fullName>
    </submittedName>
</protein>
<keyword evidence="10" id="KW-1185">Reference proteome</keyword>
<feature type="transmembrane region" description="Helical" evidence="8">
    <location>
        <begin position="80"/>
        <end position="105"/>
    </location>
</feature>
<keyword evidence="3" id="KW-0813">Transport</keyword>
<dbReference type="GO" id="GO:0009847">
    <property type="term" value="P:spore germination"/>
    <property type="evidence" value="ECO:0007669"/>
    <property type="project" value="InterPro"/>
</dbReference>
<dbReference type="AlphaFoldDB" id="A0A073K9X7"/>
<evidence type="ECO:0000256" key="7">
    <source>
        <dbReference type="ARBA" id="ARBA00023136"/>
    </source>
</evidence>
<comment type="caution">
    <text evidence="9">The sequence shown here is derived from an EMBL/GenBank/DDBJ whole genome shotgun (WGS) entry which is preliminary data.</text>
</comment>
<dbReference type="OrthoDB" id="2380240at2"/>
<evidence type="ECO:0000256" key="2">
    <source>
        <dbReference type="ARBA" id="ARBA00007998"/>
    </source>
</evidence>
<dbReference type="Proteomes" id="UP000027822">
    <property type="component" value="Unassembled WGS sequence"/>
</dbReference>
<dbReference type="Pfam" id="PF03845">
    <property type="entry name" value="Spore_permease"/>
    <property type="match status" value="1"/>
</dbReference>
<dbReference type="NCBIfam" id="TIGR00912">
    <property type="entry name" value="2A0309"/>
    <property type="match status" value="1"/>
</dbReference>
<evidence type="ECO:0000256" key="1">
    <source>
        <dbReference type="ARBA" id="ARBA00004141"/>
    </source>
</evidence>